<dbReference type="Proteomes" id="UP000287033">
    <property type="component" value="Unassembled WGS sequence"/>
</dbReference>
<evidence type="ECO:0000313" key="2">
    <source>
        <dbReference type="Proteomes" id="UP000287033"/>
    </source>
</evidence>
<gene>
    <name evidence="1" type="ORF">chiPu_0025121</name>
</gene>
<evidence type="ECO:0000313" key="1">
    <source>
        <dbReference type="EMBL" id="GCC41091.1"/>
    </source>
</evidence>
<name>A0A401TEN5_CHIPU</name>
<dbReference type="EMBL" id="BEZZ01052522">
    <property type="protein sequence ID" value="GCC41091.1"/>
    <property type="molecule type" value="Genomic_DNA"/>
</dbReference>
<proteinExistence type="predicted"/>
<organism evidence="1 2">
    <name type="scientific">Chiloscyllium punctatum</name>
    <name type="common">Brownbanded bambooshark</name>
    <name type="synonym">Hemiscyllium punctatum</name>
    <dbReference type="NCBI Taxonomy" id="137246"/>
    <lineage>
        <taxon>Eukaryota</taxon>
        <taxon>Metazoa</taxon>
        <taxon>Chordata</taxon>
        <taxon>Craniata</taxon>
        <taxon>Vertebrata</taxon>
        <taxon>Chondrichthyes</taxon>
        <taxon>Elasmobranchii</taxon>
        <taxon>Galeomorphii</taxon>
        <taxon>Galeoidea</taxon>
        <taxon>Orectolobiformes</taxon>
        <taxon>Hemiscylliidae</taxon>
        <taxon>Chiloscyllium</taxon>
    </lineage>
</organism>
<keyword evidence="2" id="KW-1185">Reference proteome</keyword>
<dbReference type="AlphaFoldDB" id="A0A401TEN5"/>
<protein>
    <submittedName>
        <fullName evidence="1">Uncharacterized protein</fullName>
    </submittedName>
</protein>
<sequence length="93" mass="10328">MDPNRDGFSVSCPCGSENSDCNPRHGVLPRVWVRQGNGEGQSDQVQEQERYGNPYVRTKPIDTVLRRLVLAGVCPEYGSVTDAGERERYTSIA</sequence>
<reference evidence="1 2" key="1">
    <citation type="journal article" date="2018" name="Nat. Ecol. Evol.">
        <title>Shark genomes provide insights into elasmobranch evolution and the origin of vertebrates.</title>
        <authorList>
            <person name="Hara Y"/>
            <person name="Yamaguchi K"/>
            <person name="Onimaru K"/>
            <person name="Kadota M"/>
            <person name="Koyanagi M"/>
            <person name="Keeley SD"/>
            <person name="Tatsumi K"/>
            <person name="Tanaka K"/>
            <person name="Motone F"/>
            <person name="Kageyama Y"/>
            <person name="Nozu R"/>
            <person name="Adachi N"/>
            <person name="Nishimura O"/>
            <person name="Nakagawa R"/>
            <person name="Tanegashima C"/>
            <person name="Kiyatake I"/>
            <person name="Matsumoto R"/>
            <person name="Murakumo K"/>
            <person name="Nishida K"/>
            <person name="Terakita A"/>
            <person name="Kuratani S"/>
            <person name="Sato K"/>
            <person name="Hyodo S Kuraku.S."/>
        </authorList>
    </citation>
    <scope>NUCLEOTIDE SEQUENCE [LARGE SCALE GENOMIC DNA]</scope>
</reference>
<feature type="non-terminal residue" evidence="1">
    <location>
        <position position="93"/>
    </location>
</feature>
<comment type="caution">
    <text evidence="1">The sequence shown here is derived from an EMBL/GenBank/DDBJ whole genome shotgun (WGS) entry which is preliminary data.</text>
</comment>
<accession>A0A401TEN5</accession>